<name>K5BG51_MYCHD</name>
<comment type="caution">
    <text evidence="1">The sequence shown here is derived from an EMBL/GenBank/DDBJ whole genome shotgun (WGS) entry which is preliminary data.</text>
</comment>
<gene>
    <name evidence="1" type="ORF">C731_2285</name>
</gene>
<evidence type="ECO:0000313" key="2">
    <source>
        <dbReference type="Proteomes" id="UP000006265"/>
    </source>
</evidence>
<sequence length="52" mass="5630">MVAHAGGVHALDQPEIARVVSEDIRRGLGYSIHPPFIGRGSGMHPERLLETV</sequence>
<dbReference type="EMBL" id="AMRA01000056">
    <property type="protein sequence ID" value="EKF23711.1"/>
    <property type="molecule type" value="Genomic_DNA"/>
</dbReference>
<keyword evidence="1" id="KW-0223">Dioxygenase</keyword>
<keyword evidence="2" id="KW-1185">Reference proteome</keyword>
<organism evidence="1 2">
    <name type="scientific">Mycolicibacterium hassiacum (strain DSM 44199 / CIP 105218 / JCM 12690 / 3849)</name>
    <name type="common">Mycobacterium hassiacum</name>
    <dbReference type="NCBI Taxonomy" id="1122247"/>
    <lineage>
        <taxon>Bacteria</taxon>
        <taxon>Bacillati</taxon>
        <taxon>Actinomycetota</taxon>
        <taxon>Actinomycetes</taxon>
        <taxon>Mycobacteriales</taxon>
        <taxon>Mycobacteriaceae</taxon>
        <taxon>Mycolicibacterium</taxon>
    </lineage>
</organism>
<dbReference type="GO" id="GO:0051213">
    <property type="term" value="F:dioxygenase activity"/>
    <property type="evidence" value="ECO:0007669"/>
    <property type="project" value="UniProtKB-KW"/>
</dbReference>
<dbReference type="Proteomes" id="UP000006265">
    <property type="component" value="Unassembled WGS sequence"/>
</dbReference>
<evidence type="ECO:0000313" key="1">
    <source>
        <dbReference type="EMBL" id="EKF23711.1"/>
    </source>
</evidence>
<protein>
    <submittedName>
        <fullName evidence="1">Phytanoyl-CoA dioxygenase domain protein</fullName>
    </submittedName>
</protein>
<proteinExistence type="predicted"/>
<dbReference type="AlphaFoldDB" id="K5BG51"/>
<reference evidence="1 2" key="1">
    <citation type="journal article" date="2012" name="J. Bacteriol.">
        <title>Genome sequence of Mycobacterium hassiacum DSM 44199, a rare source of heat-stable mycobacterial proteins.</title>
        <authorList>
            <person name="Tiago I."/>
            <person name="Maranha A."/>
            <person name="Mendes V."/>
            <person name="Alarico S."/>
            <person name="Moynihan P.J."/>
            <person name="Clarke A.J."/>
            <person name="Macedo-Ribeiro S."/>
            <person name="Pereira P.J."/>
            <person name="Empadinhas N."/>
        </authorList>
    </citation>
    <scope>NUCLEOTIDE SEQUENCE [LARGE SCALE GENOMIC DNA]</scope>
    <source>
        <strain evidence="2">DSM 44199 / CIP 105218 / JCM 12690 / 3849</strain>
    </source>
</reference>
<keyword evidence="1" id="KW-0560">Oxidoreductase</keyword>
<accession>K5BG51</accession>